<organism evidence="9 11">
    <name type="scientific">Python bivittatus</name>
    <name type="common">Burmese python</name>
    <name type="synonym">Python molurus bivittatus</name>
    <dbReference type="NCBI Taxonomy" id="176946"/>
    <lineage>
        <taxon>Eukaryota</taxon>
        <taxon>Metazoa</taxon>
        <taxon>Chordata</taxon>
        <taxon>Craniata</taxon>
        <taxon>Vertebrata</taxon>
        <taxon>Euteleostomi</taxon>
        <taxon>Lepidosauria</taxon>
        <taxon>Squamata</taxon>
        <taxon>Bifurcata</taxon>
        <taxon>Unidentata</taxon>
        <taxon>Episquamata</taxon>
        <taxon>Toxicofera</taxon>
        <taxon>Serpentes</taxon>
        <taxon>Henophidia</taxon>
        <taxon>Pythonidae</taxon>
        <taxon>Python</taxon>
    </lineage>
</organism>
<dbReference type="InterPro" id="IPR023796">
    <property type="entry name" value="Serpin_dom"/>
</dbReference>
<dbReference type="GO" id="GO:0005615">
    <property type="term" value="C:extracellular space"/>
    <property type="evidence" value="ECO:0007669"/>
    <property type="project" value="InterPro"/>
</dbReference>
<dbReference type="PANTHER" id="PTHR11461">
    <property type="entry name" value="SERINE PROTEASE INHIBITOR, SERPIN"/>
    <property type="match status" value="1"/>
</dbReference>
<dbReference type="InterPro" id="IPR023795">
    <property type="entry name" value="Serpin_CS"/>
</dbReference>
<dbReference type="KEGG" id="pbi:103056397"/>
<dbReference type="InterPro" id="IPR042178">
    <property type="entry name" value="Serpin_sf_1"/>
</dbReference>
<evidence type="ECO:0000256" key="2">
    <source>
        <dbReference type="ARBA" id="ARBA00022690"/>
    </source>
</evidence>
<dbReference type="OrthoDB" id="671595at2759"/>
<keyword evidence="9" id="KW-1185">Reference proteome</keyword>
<evidence type="ECO:0000256" key="6">
    <source>
        <dbReference type="RuleBase" id="RU000411"/>
    </source>
</evidence>
<dbReference type="Proteomes" id="UP000695026">
    <property type="component" value="Unplaced"/>
</dbReference>
<proteinExistence type="inferred from homology"/>
<keyword evidence="4" id="KW-0722">Serine protease inhibitor</keyword>
<dbReference type="PROSITE" id="PS00284">
    <property type="entry name" value="SERPIN"/>
    <property type="match status" value="1"/>
</dbReference>
<evidence type="ECO:0000313" key="11">
    <source>
        <dbReference type="RefSeq" id="XP_025023732.1"/>
    </source>
</evidence>
<dbReference type="RefSeq" id="XP_025023732.1">
    <property type="nucleotide sequence ID" value="XM_025167964.1"/>
</dbReference>
<keyword evidence="3 7" id="KW-0732">Signal</keyword>
<dbReference type="GO" id="GO:0004867">
    <property type="term" value="F:serine-type endopeptidase inhibitor activity"/>
    <property type="evidence" value="ECO:0007669"/>
    <property type="project" value="UniProtKB-KW"/>
</dbReference>
<dbReference type="PANTHER" id="PTHR11461:SF165">
    <property type="entry name" value="ALPHA-1-ANTITRYPSIN"/>
    <property type="match status" value="1"/>
</dbReference>
<gene>
    <name evidence="10 11" type="primary">LOC103056397</name>
</gene>
<dbReference type="SUPFAM" id="SSF56574">
    <property type="entry name" value="Serpins"/>
    <property type="match status" value="1"/>
</dbReference>
<dbReference type="Pfam" id="PF00079">
    <property type="entry name" value="Serpin"/>
    <property type="match status" value="1"/>
</dbReference>
<comment type="similarity">
    <text evidence="1 6">Belongs to the serpin family.</text>
</comment>
<keyword evidence="2" id="KW-0646">Protease inhibitor</keyword>
<name>A0A9F5IN98_PYTBI</name>
<dbReference type="Gene3D" id="2.30.39.10">
    <property type="entry name" value="Alpha-1-antitrypsin, domain 1"/>
    <property type="match status" value="1"/>
</dbReference>
<dbReference type="GeneID" id="103056397"/>
<evidence type="ECO:0000256" key="3">
    <source>
        <dbReference type="ARBA" id="ARBA00022729"/>
    </source>
</evidence>
<dbReference type="FunFam" id="2.10.310.10:FF:000001">
    <property type="entry name" value="Serpin family A member 1"/>
    <property type="match status" value="1"/>
</dbReference>
<keyword evidence="5" id="KW-0325">Glycoprotein</keyword>
<dbReference type="InterPro" id="IPR000215">
    <property type="entry name" value="Serpin_fam"/>
</dbReference>
<evidence type="ECO:0000259" key="8">
    <source>
        <dbReference type="SMART" id="SM00093"/>
    </source>
</evidence>
<accession>A0A9F5IN98</accession>
<dbReference type="FunFam" id="2.30.39.10:FF:000003">
    <property type="entry name" value="alpha-1-antitrypsin isoform X1"/>
    <property type="match status" value="1"/>
</dbReference>
<evidence type="ECO:0000256" key="1">
    <source>
        <dbReference type="ARBA" id="ARBA00009500"/>
    </source>
</evidence>
<dbReference type="RefSeq" id="XP_015743925.1">
    <property type="nucleotide sequence ID" value="XM_015888439.2"/>
</dbReference>
<dbReference type="InterPro" id="IPR036186">
    <property type="entry name" value="Serpin_sf"/>
</dbReference>
<dbReference type="OMA" id="MEIMPMS"/>
<dbReference type="AlphaFoldDB" id="A0A9F5IN98"/>
<feature type="chain" id="PRO_5044698286" evidence="7">
    <location>
        <begin position="21"/>
        <end position="407"/>
    </location>
</feature>
<protein>
    <submittedName>
        <fullName evidence="10 11">Alpha-1-antitrypsin-like</fullName>
    </submittedName>
</protein>
<feature type="signal peptide" evidence="7">
    <location>
        <begin position="1"/>
        <end position="20"/>
    </location>
</feature>
<evidence type="ECO:0000256" key="5">
    <source>
        <dbReference type="ARBA" id="ARBA00023180"/>
    </source>
</evidence>
<evidence type="ECO:0000313" key="9">
    <source>
        <dbReference type="Proteomes" id="UP000695026"/>
    </source>
</evidence>
<sequence>MNGVIHLCLALVAFSAFSHGHHDVDHHHDHHDGIQAASKIHRNIAQFATELYKILAPKSDNENIIISPCSISILLSLLLLGTKSTTHAEILKGLSFNLTSIQEEEIHQGFHELLHLLTHSDNEFKLDTGQGLFLKDDIQPLQTFLDKIKEFYEAEIQATKFQEPKEAAKQINDYIEKKTHGKIVELVKDLDPETVFILINYMYFKGKWKIPFDPQFTEEADFFVDQNTTVKVQMMQRMGWFYYYIDEQLSCTVVQMEYNGTATSFFVLPDPGKEKELDEALSVNTLNKWAHNLQRHTARVSIPKFDISATYSLKEPLFQLGVTDIFTDHADLSGITEQPLKLSEVTHKAVLTADESGTEAAGATAAEAIPMSVPPDFQYNRPFLMLIFDTKANATLFVAKIKNPTQH</sequence>
<evidence type="ECO:0000256" key="4">
    <source>
        <dbReference type="ARBA" id="ARBA00022900"/>
    </source>
</evidence>
<reference evidence="10 11" key="1">
    <citation type="submission" date="2025-04" db="UniProtKB">
        <authorList>
            <consortium name="RefSeq"/>
        </authorList>
    </citation>
    <scope>IDENTIFICATION</scope>
    <source>
        <tissue evidence="10 11">Liver</tissue>
    </source>
</reference>
<dbReference type="Gene3D" id="3.30.497.10">
    <property type="entry name" value="Antithrombin, subunit I, domain 2"/>
    <property type="match status" value="1"/>
</dbReference>
<evidence type="ECO:0000256" key="7">
    <source>
        <dbReference type="SAM" id="SignalP"/>
    </source>
</evidence>
<dbReference type="FunFam" id="3.30.497.10:FF:000001">
    <property type="entry name" value="Serine protease inhibitor"/>
    <property type="match status" value="1"/>
</dbReference>
<feature type="domain" description="Serpin" evidence="8">
    <location>
        <begin position="49"/>
        <end position="404"/>
    </location>
</feature>
<dbReference type="Gene3D" id="2.10.310.10">
    <property type="entry name" value="Serpins superfamily"/>
    <property type="match status" value="1"/>
</dbReference>
<dbReference type="SMART" id="SM00093">
    <property type="entry name" value="SERPIN"/>
    <property type="match status" value="1"/>
</dbReference>
<evidence type="ECO:0000313" key="10">
    <source>
        <dbReference type="RefSeq" id="XP_015743925.1"/>
    </source>
</evidence>
<dbReference type="InterPro" id="IPR042185">
    <property type="entry name" value="Serpin_sf_2"/>
</dbReference>